<comment type="similarity">
    <text evidence="2 6">Belongs to the SURF1 family.</text>
</comment>
<keyword evidence="3 6" id="KW-0812">Transmembrane</keyword>
<keyword evidence="8" id="KW-1185">Reference proteome</keyword>
<dbReference type="PANTHER" id="PTHR23427">
    <property type="entry name" value="SURFEIT LOCUS PROTEIN"/>
    <property type="match status" value="1"/>
</dbReference>
<dbReference type="PROSITE" id="PS50895">
    <property type="entry name" value="SURF1"/>
    <property type="match status" value="1"/>
</dbReference>
<dbReference type="InterPro" id="IPR002994">
    <property type="entry name" value="Surf1/Shy1"/>
</dbReference>
<name>A0A418XXP2_9GAMM</name>
<organism evidence="7 8">
    <name type="scientific">Alcanivorax profundi</name>
    <dbReference type="NCBI Taxonomy" id="2338368"/>
    <lineage>
        <taxon>Bacteria</taxon>
        <taxon>Pseudomonadati</taxon>
        <taxon>Pseudomonadota</taxon>
        <taxon>Gammaproteobacteria</taxon>
        <taxon>Oceanospirillales</taxon>
        <taxon>Alcanivoracaceae</taxon>
        <taxon>Alcanivorax</taxon>
    </lineage>
</organism>
<sequence>MTLIAFTSLFMVVGVCLRLSWWQLERAEEKRIWLAQQAERSAMTPASLDALLNDASPLHRSARLEGVVDNAHPVLLDNRTLNGIAGYHLLSPMQTHSGLWVLINRGWLPRGASRQVLPDIPSVEGSLVVTGTVYHTSGSPFVLQEEELPDNQWPLRVQKVDFGAIGEKLGVELAPFEIRVTPELALGGLTPLPRHWQDVTPMGPERHKAYALQWLCLAIAALVIFLFAASRAQRKRLTQQQGR</sequence>
<evidence type="ECO:0000256" key="1">
    <source>
        <dbReference type="ARBA" id="ARBA00004370"/>
    </source>
</evidence>
<keyword evidence="5 6" id="KW-0472">Membrane</keyword>
<evidence type="ECO:0000256" key="5">
    <source>
        <dbReference type="ARBA" id="ARBA00023136"/>
    </source>
</evidence>
<dbReference type="EMBL" id="QYYA01000003">
    <property type="protein sequence ID" value="RJG17572.1"/>
    <property type="molecule type" value="Genomic_DNA"/>
</dbReference>
<comment type="caution">
    <text evidence="7">The sequence shown here is derived from an EMBL/GenBank/DDBJ whole genome shotgun (WGS) entry which is preliminary data.</text>
</comment>
<evidence type="ECO:0000256" key="2">
    <source>
        <dbReference type="ARBA" id="ARBA00007165"/>
    </source>
</evidence>
<comment type="subcellular location">
    <subcellularLocation>
        <location evidence="6">Cell membrane</location>
        <topology evidence="6">Multi-pass membrane protein</topology>
    </subcellularLocation>
    <subcellularLocation>
        <location evidence="1">Membrane</location>
    </subcellularLocation>
</comment>
<dbReference type="Proteomes" id="UP000283734">
    <property type="component" value="Unassembled WGS sequence"/>
</dbReference>
<keyword evidence="6" id="KW-1003">Cell membrane</keyword>
<dbReference type="PANTHER" id="PTHR23427:SF2">
    <property type="entry name" value="SURFEIT LOCUS PROTEIN 1"/>
    <property type="match status" value="1"/>
</dbReference>
<dbReference type="InterPro" id="IPR045214">
    <property type="entry name" value="Surf1/Surf4"/>
</dbReference>
<comment type="caution">
    <text evidence="6">Lacks conserved residue(s) required for the propagation of feature annotation.</text>
</comment>
<proteinExistence type="inferred from homology"/>
<evidence type="ECO:0000256" key="3">
    <source>
        <dbReference type="ARBA" id="ARBA00022692"/>
    </source>
</evidence>
<keyword evidence="4 6" id="KW-1133">Transmembrane helix</keyword>
<dbReference type="CDD" id="cd06662">
    <property type="entry name" value="SURF1"/>
    <property type="match status" value="1"/>
</dbReference>
<evidence type="ECO:0000256" key="4">
    <source>
        <dbReference type="ARBA" id="ARBA00022989"/>
    </source>
</evidence>
<accession>A0A418XXP2</accession>
<gene>
    <name evidence="7" type="ORF">D4A39_10905</name>
</gene>
<dbReference type="GO" id="GO:0005886">
    <property type="term" value="C:plasma membrane"/>
    <property type="evidence" value="ECO:0007669"/>
    <property type="project" value="UniProtKB-SubCell"/>
</dbReference>
<protein>
    <recommendedName>
        <fullName evidence="6">SURF1-like protein</fullName>
    </recommendedName>
</protein>
<evidence type="ECO:0000313" key="8">
    <source>
        <dbReference type="Proteomes" id="UP000283734"/>
    </source>
</evidence>
<dbReference type="OrthoDB" id="9789940at2"/>
<reference evidence="7 8" key="1">
    <citation type="submission" date="2018-09" db="EMBL/GenBank/DDBJ databases">
        <title>Alcanivorax profundi sp. nov., isolated from 1000 m-depth seawater of the Mariana Trench.</title>
        <authorList>
            <person name="Liu J."/>
        </authorList>
    </citation>
    <scope>NUCLEOTIDE SEQUENCE [LARGE SCALE GENOMIC DNA]</scope>
    <source>
        <strain evidence="7 8">MTEO17</strain>
    </source>
</reference>
<dbReference type="Pfam" id="PF02104">
    <property type="entry name" value="SURF1"/>
    <property type="match status" value="1"/>
</dbReference>
<dbReference type="AlphaFoldDB" id="A0A418XXP2"/>
<evidence type="ECO:0000256" key="6">
    <source>
        <dbReference type="RuleBase" id="RU363076"/>
    </source>
</evidence>
<feature type="transmembrane region" description="Helical" evidence="6">
    <location>
        <begin position="210"/>
        <end position="229"/>
    </location>
</feature>
<evidence type="ECO:0000313" key="7">
    <source>
        <dbReference type="EMBL" id="RJG17572.1"/>
    </source>
</evidence>